<dbReference type="STRING" id="29435.SAMN05216588_104223"/>
<dbReference type="AlphaFoldDB" id="A0A1G8C0L9"/>
<dbReference type="EMBL" id="FNDG01000004">
    <property type="protein sequence ID" value="SDH38914.1"/>
    <property type="molecule type" value="Genomic_DNA"/>
</dbReference>
<dbReference type="RefSeq" id="WP_084304065.1">
    <property type="nucleotide sequence ID" value="NZ_FNDG01000004.1"/>
</dbReference>
<dbReference type="Pfam" id="PF08907">
    <property type="entry name" value="DUF1853"/>
    <property type="match status" value="1"/>
</dbReference>
<protein>
    <recommendedName>
        <fullName evidence="3">DUF1853 domain-containing protein</fullName>
    </recommendedName>
</protein>
<organism evidence="1 2">
    <name type="scientific">Phytopseudomonas flavescens</name>
    <dbReference type="NCBI Taxonomy" id="29435"/>
    <lineage>
        <taxon>Bacteria</taxon>
        <taxon>Pseudomonadati</taxon>
        <taxon>Pseudomonadota</taxon>
        <taxon>Gammaproteobacteria</taxon>
        <taxon>Pseudomonadales</taxon>
        <taxon>Pseudomonadaceae</taxon>
        <taxon>Phytopseudomonas</taxon>
    </lineage>
</organism>
<accession>A0A1G8C0L9</accession>
<evidence type="ECO:0000313" key="2">
    <source>
        <dbReference type="Proteomes" id="UP000198606"/>
    </source>
</evidence>
<gene>
    <name evidence="1" type="ORF">SAMN05216588_104223</name>
</gene>
<sequence>MKTCQHDPFEALADLPQRLQHPVARDLAWVLLSPPLLARSPCPQRHPLSASPWARQPGRLAAWLQRQDQAPQALHAWLAQRSVRRLGLYYERLWQFALQAAPGIEVLAANLPIREAGHTLGELDLLLRDDSGVHHLELAIKLYLGNTSPGAGQWIGPGSQDRLDIKLEHLASHQLPLSARPEARPALEALTGKPIQAAMWLAGYLFYPHARQRAAPAGAHPRHLRGTWLHRRDWPAFHAADAQAHWQPLPRRAWLAPARLPQTEDWSPARLQRWLDELPESADAQLLVDLRPDGSGYLREWQRLFLVADHWPTTGQPATGSGTPLNR</sequence>
<evidence type="ECO:0008006" key="3">
    <source>
        <dbReference type="Google" id="ProtNLM"/>
    </source>
</evidence>
<evidence type="ECO:0000313" key="1">
    <source>
        <dbReference type="EMBL" id="SDH38914.1"/>
    </source>
</evidence>
<name>A0A1G8C0L9_9GAMM</name>
<dbReference type="Proteomes" id="UP000198606">
    <property type="component" value="Unassembled WGS sequence"/>
</dbReference>
<reference evidence="1 2" key="1">
    <citation type="submission" date="2016-10" db="EMBL/GenBank/DDBJ databases">
        <authorList>
            <person name="de Groot N.N."/>
        </authorList>
    </citation>
    <scope>NUCLEOTIDE SEQUENCE [LARGE SCALE GENOMIC DNA]</scope>
    <source>
        <strain evidence="1 2">LMG 18387</strain>
    </source>
</reference>
<proteinExistence type="predicted"/>
<dbReference type="InterPro" id="IPR015003">
    <property type="entry name" value="DUF1853"/>
</dbReference>